<gene>
    <name evidence="4" type="ORF">NS331_02970</name>
</gene>
<protein>
    <recommendedName>
        <fullName evidence="3">TadE-like domain-containing protein</fullName>
    </recommendedName>
</protein>
<evidence type="ECO:0000313" key="4">
    <source>
        <dbReference type="EMBL" id="KTT27188.1"/>
    </source>
</evidence>
<dbReference type="PATRIC" id="fig|433924.3.peg.2241"/>
<feature type="transmembrane region" description="Helical" evidence="2">
    <location>
        <begin position="35"/>
        <end position="58"/>
    </location>
</feature>
<sequence>MHAPTVRRPRRLRARGRARGPGPVQRQRGMYALEYALVFLLFFGFVYGIVCFAIVFALRFGLQNAAEDGARAALRYQPTLAARQAAAGAEATRKAAGWLPVTPAVAARVVYENGSSCDAQLANRCSIEVTVSAPGLRAVLPPFPVFALPDVLAAQARVLLDGRSL</sequence>
<keyword evidence="2" id="KW-1133">Transmembrane helix</keyword>
<dbReference type="InterPro" id="IPR012495">
    <property type="entry name" value="TadE-like_dom"/>
</dbReference>
<proteinExistence type="predicted"/>
<feature type="region of interest" description="Disordered" evidence="1">
    <location>
        <begin position="1"/>
        <end position="24"/>
    </location>
</feature>
<accession>A0A147HB62</accession>
<keyword evidence="5" id="KW-1185">Reference proteome</keyword>
<dbReference type="Pfam" id="PF07811">
    <property type="entry name" value="TadE"/>
    <property type="match status" value="1"/>
</dbReference>
<evidence type="ECO:0000256" key="2">
    <source>
        <dbReference type="SAM" id="Phobius"/>
    </source>
</evidence>
<evidence type="ECO:0000259" key="3">
    <source>
        <dbReference type="Pfam" id="PF07811"/>
    </source>
</evidence>
<dbReference type="EMBL" id="LDSL01000022">
    <property type="protein sequence ID" value="KTT27188.1"/>
    <property type="molecule type" value="Genomic_DNA"/>
</dbReference>
<feature type="domain" description="TadE-like" evidence="3">
    <location>
        <begin position="29"/>
        <end position="71"/>
    </location>
</feature>
<keyword evidence="2" id="KW-0472">Membrane</keyword>
<dbReference type="OrthoDB" id="8688629at2"/>
<evidence type="ECO:0000313" key="5">
    <source>
        <dbReference type="Proteomes" id="UP000072741"/>
    </source>
</evidence>
<organism evidence="4 5">
    <name type="scientific">Pseudacidovorax intermedius</name>
    <dbReference type="NCBI Taxonomy" id="433924"/>
    <lineage>
        <taxon>Bacteria</taxon>
        <taxon>Pseudomonadati</taxon>
        <taxon>Pseudomonadota</taxon>
        <taxon>Betaproteobacteria</taxon>
        <taxon>Burkholderiales</taxon>
        <taxon>Comamonadaceae</taxon>
        <taxon>Pseudacidovorax</taxon>
    </lineage>
</organism>
<name>A0A147HB62_9BURK</name>
<dbReference type="RefSeq" id="WP_082702220.1">
    <property type="nucleotide sequence ID" value="NZ_LDSL01000022.1"/>
</dbReference>
<feature type="compositionally biased region" description="Basic residues" evidence="1">
    <location>
        <begin position="1"/>
        <end position="18"/>
    </location>
</feature>
<dbReference type="AlphaFoldDB" id="A0A147HB62"/>
<keyword evidence="2" id="KW-0812">Transmembrane</keyword>
<dbReference type="Proteomes" id="UP000072741">
    <property type="component" value="Unassembled WGS sequence"/>
</dbReference>
<comment type="caution">
    <text evidence="4">The sequence shown here is derived from an EMBL/GenBank/DDBJ whole genome shotgun (WGS) entry which is preliminary data.</text>
</comment>
<evidence type="ECO:0000256" key="1">
    <source>
        <dbReference type="SAM" id="MobiDB-lite"/>
    </source>
</evidence>
<reference evidence="4 5" key="1">
    <citation type="journal article" date="2016" name="Front. Microbiol.">
        <title>Genomic Resource of Rice Seed Associated Bacteria.</title>
        <authorList>
            <person name="Midha S."/>
            <person name="Bansal K."/>
            <person name="Sharma S."/>
            <person name="Kumar N."/>
            <person name="Patil P.P."/>
            <person name="Chaudhry V."/>
            <person name="Patil P.B."/>
        </authorList>
    </citation>
    <scope>NUCLEOTIDE SEQUENCE [LARGE SCALE GENOMIC DNA]</scope>
    <source>
        <strain evidence="4 5">NS331</strain>
    </source>
</reference>